<protein>
    <submittedName>
        <fullName evidence="1">Uncharacterized protein</fullName>
    </submittedName>
</protein>
<sequence>MAHKTMALLSEYIEDGHCDGNELDKLQHEPDEVQQRLGAGDQLGRGLRDKFRACKLLDGYGPSDCPM</sequence>
<organism evidence="1 2">
    <name type="scientific">Oryza sativa subsp. indica</name>
    <name type="common">Rice</name>
    <dbReference type="NCBI Taxonomy" id="39946"/>
    <lineage>
        <taxon>Eukaryota</taxon>
        <taxon>Viridiplantae</taxon>
        <taxon>Streptophyta</taxon>
        <taxon>Embryophyta</taxon>
        <taxon>Tracheophyta</taxon>
        <taxon>Spermatophyta</taxon>
        <taxon>Magnoliopsida</taxon>
        <taxon>Liliopsida</taxon>
        <taxon>Poales</taxon>
        <taxon>Poaceae</taxon>
        <taxon>BOP clade</taxon>
        <taxon>Oryzoideae</taxon>
        <taxon>Oryzeae</taxon>
        <taxon>Oryzinae</taxon>
        <taxon>Oryza</taxon>
        <taxon>Oryza sativa</taxon>
    </lineage>
</organism>
<evidence type="ECO:0000313" key="1">
    <source>
        <dbReference type="EMBL" id="EAY83443.1"/>
    </source>
</evidence>
<reference evidence="1 2" key="1">
    <citation type="journal article" date="2005" name="PLoS Biol.">
        <title>The genomes of Oryza sativa: a history of duplications.</title>
        <authorList>
            <person name="Yu J."/>
            <person name="Wang J."/>
            <person name="Lin W."/>
            <person name="Li S."/>
            <person name="Li H."/>
            <person name="Zhou J."/>
            <person name="Ni P."/>
            <person name="Dong W."/>
            <person name="Hu S."/>
            <person name="Zeng C."/>
            <person name="Zhang J."/>
            <person name="Zhang Y."/>
            <person name="Li R."/>
            <person name="Xu Z."/>
            <person name="Li S."/>
            <person name="Li X."/>
            <person name="Zheng H."/>
            <person name="Cong L."/>
            <person name="Lin L."/>
            <person name="Yin J."/>
            <person name="Geng J."/>
            <person name="Li G."/>
            <person name="Shi J."/>
            <person name="Liu J."/>
            <person name="Lv H."/>
            <person name="Li J."/>
            <person name="Wang J."/>
            <person name="Deng Y."/>
            <person name="Ran L."/>
            <person name="Shi X."/>
            <person name="Wang X."/>
            <person name="Wu Q."/>
            <person name="Li C."/>
            <person name="Ren X."/>
            <person name="Wang J."/>
            <person name="Wang X."/>
            <person name="Li D."/>
            <person name="Liu D."/>
            <person name="Zhang X."/>
            <person name="Ji Z."/>
            <person name="Zhao W."/>
            <person name="Sun Y."/>
            <person name="Zhang Z."/>
            <person name="Bao J."/>
            <person name="Han Y."/>
            <person name="Dong L."/>
            <person name="Ji J."/>
            <person name="Chen P."/>
            <person name="Wu S."/>
            <person name="Liu J."/>
            <person name="Xiao Y."/>
            <person name="Bu D."/>
            <person name="Tan J."/>
            <person name="Yang L."/>
            <person name="Ye C."/>
            <person name="Zhang J."/>
            <person name="Xu J."/>
            <person name="Zhou Y."/>
            <person name="Yu Y."/>
            <person name="Zhang B."/>
            <person name="Zhuang S."/>
            <person name="Wei H."/>
            <person name="Liu B."/>
            <person name="Lei M."/>
            <person name="Yu H."/>
            <person name="Li Y."/>
            <person name="Xu H."/>
            <person name="Wei S."/>
            <person name="He X."/>
            <person name="Fang L."/>
            <person name="Zhang Z."/>
            <person name="Zhang Y."/>
            <person name="Huang X."/>
            <person name="Su Z."/>
            <person name="Tong W."/>
            <person name="Li J."/>
            <person name="Tong Z."/>
            <person name="Li S."/>
            <person name="Ye J."/>
            <person name="Wang L."/>
            <person name="Fang L."/>
            <person name="Lei T."/>
            <person name="Chen C."/>
            <person name="Chen H."/>
            <person name="Xu Z."/>
            <person name="Li H."/>
            <person name="Huang H."/>
            <person name="Zhang F."/>
            <person name="Xu H."/>
            <person name="Li N."/>
            <person name="Zhao C."/>
            <person name="Li S."/>
            <person name="Dong L."/>
            <person name="Huang Y."/>
            <person name="Li L."/>
            <person name="Xi Y."/>
            <person name="Qi Q."/>
            <person name="Li W."/>
            <person name="Zhang B."/>
            <person name="Hu W."/>
            <person name="Zhang Y."/>
            <person name="Tian X."/>
            <person name="Jiao Y."/>
            <person name="Liang X."/>
            <person name="Jin J."/>
            <person name="Gao L."/>
            <person name="Zheng W."/>
            <person name="Hao B."/>
            <person name="Liu S."/>
            <person name="Wang W."/>
            <person name="Yuan L."/>
            <person name="Cao M."/>
            <person name="McDermott J."/>
            <person name="Samudrala R."/>
            <person name="Wang J."/>
            <person name="Wong G.K."/>
            <person name="Yang H."/>
        </authorList>
    </citation>
    <scope>NUCLEOTIDE SEQUENCE [LARGE SCALE GENOMIC DNA]</scope>
    <source>
        <strain evidence="2">cv. 93-11</strain>
    </source>
</reference>
<accession>A2ZLF9</accession>
<evidence type="ECO:0000313" key="2">
    <source>
        <dbReference type="Proteomes" id="UP000007015"/>
    </source>
</evidence>
<dbReference type="Gramene" id="BGIOSGA037554-TA">
    <property type="protein sequence ID" value="BGIOSGA037554-PA"/>
    <property type="gene ID" value="BGIOSGA037554"/>
</dbReference>
<name>A2ZLF9_ORYSI</name>
<dbReference type="HOGENOM" id="CLU_2816977_0_0_1"/>
<keyword evidence="2" id="KW-1185">Reference proteome</keyword>
<dbReference type="Proteomes" id="UP000007015">
    <property type="component" value="Chromosome 12"/>
</dbReference>
<gene>
    <name evidence="1" type="ORF">OsI_38655</name>
</gene>
<dbReference type="EMBL" id="CM000137">
    <property type="protein sequence ID" value="EAY83443.1"/>
    <property type="molecule type" value="Genomic_DNA"/>
</dbReference>
<proteinExistence type="predicted"/>
<dbReference type="AlphaFoldDB" id="A2ZLF9"/>